<name>A0A0F8VSX7_9ZZZZ</name>
<comment type="caution">
    <text evidence="1">The sequence shown here is derived from an EMBL/GenBank/DDBJ whole genome shotgun (WGS) entry which is preliminary data.</text>
</comment>
<proteinExistence type="predicted"/>
<evidence type="ECO:0000313" key="1">
    <source>
        <dbReference type="EMBL" id="KKK47453.1"/>
    </source>
</evidence>
<accession>A0A0F8VSX7</accession>
<reference evidence="1" key="1">
    <citation type="journal article" date="2015" name="Nature">
        <title>Complex archaea that bridge the gap between prokaryotes and eukaryotes.</title>
        <authorList>
            <person name="Spang A."/>
            <person name="Saw J.H."/>
            <person name="Jorgensen S.L."/>
            <person name="Zaremba-Niedzwiedzka K."/>
            <person name="Martijn J."/>
            <person name="Lind A.E."/>
            <person name="van Eijk R."/>
            <person name="Schleper C."/>
            <person name="Guy L."/>
            <person name="Ettema T.J."/>
        </authorList>
    </citation>
    <scope>NUCLEOTIDE SEQUENCE</scope>
</reference>
<protein>
    <recommendedName>
        <fullName evidence="2">Peptidase C39-like domain-containing protein</fullName>
    </recommendedName>
</protein>
<sequence>MKWSWDKLRHENRNGSKYSADCQVVSAVNAYHILTGKIAYKTERQYTGLCKLAKAIHGSAICIEKVWDRIGIDVYKYMWDLPKRIVCPIEATVWHKRYGFHSILIVDRDPKCDAVRIINFEHATTSNGWIFEEDLRHFIQINDRMSSWVDGHTYRSFRLK</sequence>
<gene>
    <name evidence="1" type="ORF">LCGC14_3155010</name>
</gene>
<evidence type="ECO:0008006" key="2">
    <source>
        <dbReference type="Google" id="ProtNLM"/>
    </source>
</evidence>
<organism evidence="1">
    <name type="scientific">marine sediment metagenome</name>
    <dbReference type="NCBI Taxonomy" id="412755"/>
    <lineage>
        <taxon>unclassified sequences</taxon>
        <taxon>metagenomes</taxon>
        <taxon>ecological metagenomes</taxon>
    </lineage>
</organism>
<dbReference type="EMBL" id="LAZR01069571">
    <property type="protein sequence ID" value="KKK47453.1"/>
    <property type="molecule type" value="Genomic_DNA"/>
</dbReference>
<dbReference type="AlphaFoldDB" id="A0A0F8VSX7"/>